<sequence length="168" mass="17848">MRLRSRAFAARRRFFLTGRGTCLRFRLPMAPAVALEETHVVSTGRLGSEVLGNGLASVRQDSSVGEVALVSSCGACWSGLTFGFRLYWRFFTGRVVPVAATPGATVIEGCRPPWPDCGIGTVPSGGDRGIVACVSAGATSCAVCCMAIRFSLYSSTSMKLRWGELASE</sequence>
<keyword evidence="2" id="KW-1185">Reference proteome</keyword>
<accession>A0AAG5CN39</accession>
<evidence type="ECO:0000313" key="2">
    <source>
        <dbReference type="Proteomes" id="UP000075880"/>
    </source>
</evidence>
<dbReference type="Proteomes" id="UP000075880">
    <property type="component" value="Unassembled WGS sequence"/>
</dbReference>
<dbReference type="AlphaFoldDB" id="A0AAG5CN39"/>
<name>A0AAG5CN39_ANOAO</name>
<proteinExistence type="predicted"/>
<reference evidence="1" key="1">
    <citation type="submission" date="2024-04" db="UniProtKB">
        <authorList>
            <consortium name="EnsemblMetazoa"/>
        </authorList>
    </citation>
    <scope>IDENTIFICATION</scope>
    <source>
        <strain evidence="1">EBRO</strain>
    </source>
</reference>
<protein>
    <submittedName>
        <fullName evidence="1">Uncharacterized protein</fullName>
    </submittedName>
</protein>
<dbReference type="EnsemblMetazoa" id="ENSAATROPT000235">
    <property type="protein sequence ID" value="ENSAATROPP000222"/>
    <property type="gene ID" value="ENSAATROPG000188"/>
</dbReference>
<evidence type="ECO:0000313" key="1">
    <source>
        <dbReference type="EnsemblMetazoa" id="ENSAATROPP000222"/>
    </source>
</evidence>
<organism evidence="1 2">
    <name type="scientific">Anopheles atroparvus</name>
    <name type="common">European mosquito</name>
    <dbReference type="NCBI Taxonomy" id="41427"/>
    <lineage>
        <taxon>Eukaryota</taxon>
        <taxon>Metazoa</taxon>
        <taxon>Ecdysozoa</taxon>
        <taxon>Arthropoda</taxon>
        <taxon>Hexapoda</taxon>
        <taxon>Insecta</taxon>
        <taxon>Pterygota</taxon>
        <taxon>Neoptera</taxon>
        <taxon>Endopterygota</taxon>
        <taxon>Diptera</taxon>
        <taxon>Nematocera</taxon>
        <taxon>Culicoidea</taxon>
        <taxon>Culicidae</taxon>
        <taxon>Anophelinae</taxon>
        <taxon>Anopheles</taxon>
    </lineage>
</organism>